<protein>
    <submittedName>
        <fullName evidence="3">Uncharacterized protein</fullName>
    </submittedName>
</protein>
<feature type="transmembrane region" description="Helical" evidence="2">
    <location>
        <begin position="54"/>
        <end position="75"/>
    </location>
</feature>
<gene>
    <name evidence="3" type="ORF">RHGRI_017947</name>
</gene>
<keyword evidence="4" id="KW-1185">Reference proteome</keyword>
<dbReference type="AlphaFoldDB" id="A0AAV6JZN2"/>
<evidence type="ECO:0000256" key="1">
    <source>
        <dbReference type="ARBA" id="ARBA00004141"/>
    </source>
</evidence>
<name>A0AAV6JZN2_9ERIC</name>
<evidence type="ECO:0000313" key="3">
    <source>
        <dbReference type="EMBL" id="KAG5545631.1"/>
    </source>
</evidence>
<comment type="subcellular location">
    <subcellularLocation>
        <location evidence="1">Membrane</location>
        <topology evidence="1">Multi-pass membrane protein</topology>
    </subcellularLocation>
</comment>
<keyword evidence="2" id="KW-1133">Transmembrane helix</keyword>
<dbReference type="SUPFAM" id="SSF103481">
    <property type="entry name" value="Multidrug resistance efflux transporter EmrE"/>
    <property type="match status" value="1"/>
</dbReference>
<accession>A0AAV6JZN2</accession>
<keyword evidence="2" id="KW-0472">Membrane</keyword>
<proteinExistence type="predicted"/>
<keyword evidence="2" id="KW-0812">Transmembrane</keyword>
<evidence type="ECO:0000256" key="2">
    <source>
        <dbReference type="SAM" id="Phobius"/>
    </source>
</evidence>
<reference evidence="3 4" key="1">
    <citation type="submission" date="2020-08" db="EMBL/GenBank/DDBJ databases">
        <title>Plant Genome Project.</title>
        <authorList>
            <person name="Zhang R.-G."/>
        </authorList>
    </citation>
    <scope>NUCLEOTIDE SEQUENCE [LARGE SCALE GENOMIC DNA]</scope>
    <source>
        <strain evidence="3">WSP0</strain>
        <tissue evidence="3">Leaf</tissue>
    </source>
</reference>
<dbReference type="Proteomes" id="UP000823749">
    <property type="component" value="Chromosome 6"/>
</dbReference>
<comment type="caution">
    <text evidence="3">The sequence shown here is derived from an EMBL/GenBank/DDBJ whole genome shotgun (WGS) entry which is preliminary data.</text>
</comment>
<evidence type="ECO:0000313" key="4">
    <source>
        <dbReference type="Proteomes" id="UP000823749"/>
    </source>
</evidence>
<dbReference type="InterPro" id="IPR037185">
    <property type="entry name" value="EmrE-like"/>
</dbReference>
<dbReference type="EMBL" id="JACTNZ010000006">
    <property type="protein sequence ID" value="KAG5545631.1"/>
    <property type="molecule type" value="Genomic_DNA"/>
</dbReference>
<organism evidence="3 4">
    <name type="scientific">Rhododendron griersonianum</name>
    <dbReference type="NCBI Taxonomy" id="479676"/>
    <lineage>
        <taxon>Eukaryota</taxon>
        <taxon>Viridiplantae</taxon>
        <taxon>Streptophyta</taxon>
        <taxon>Embryophyta</taxon>
        <taxon>Tracheophyta</taxon>
        <taxon>Spermatophyta</taxon>
        <taxon>Magnoliopsida</taxon>
        <taxon>eudicotyledons</taxon>
        <taxon>Gunneridae</taxon>
        <taxon>Pentapetalae</taxon>
        <taxon>asterids</taxon>
        <taxon>Ericales</taxon>
        <taxon>Ericaceae</taxon>
        <taxon>Ericoideae</taxon>
        <taxon>Rhodoreae</taxon>
        <taxon>Rhododendron</taxon>
    </lineage>
</organism>
<sequence>MFQLYLGLRALTALQVLLARGLQLEKTSKVANIQYVEAALSQLWGMGLQRIAPSFGRVVGCSLILISAFCTMYIGPDKDTE</sequence>